<evidence type="ECO:0000313" key="3">
    <source>
        <dbReference type="Proteomes" id="UP000006591"/>
    </source>
</evidence>
<dbReference type="AlphaFoldDB" id="A0A0E0I0N7"/>
<evidence type="ECO:0000256" key="1">
    <source>
        <dbReference type="SAM" id="MobiDB-lite"/>
    </source>
</evidence>
<keyword evidence="3" id="KW-1185">Reference proteome</keyword>
<dbReference type="EnsemblPlants" id="ONIVA07G12560.1">
    <property type="protein sequence ID" value="ONIVA07G12560.1"/>
    <property type="gene ID" value="ONIVA07G12560"/>
</dbReference>
<protein>
    <submittedName>
        <fullName evidence="2">Uncharacterized protein</fullName>
    </submittedName>
</protein>
<feature type="region of interest" description="Disordered" evidence="1">
    <location>
        <begin position="1"/>
        <end position="41"/>
    </location>
</feature>
<reference evidence="2" key="1">
    <citation type="submission" date="2015-04" db="UniProtKB">
        <authorList>
            <consortium name="EnsemblPlants"/>
        </authorList>
    </citation>
    <scope>IDENTIFICATION</scope>
    <source>
        <strain evidence="2">SL10</strain>
    </source>
</reference>
<dbReference type="HOGENOM" id="CLU_2112841_0_0_1"/>
<evidence type="ECO:0000313" key="2">
    <source>
        <dbReference type="EnsemblPlants" id="ONIVA07G12560.1"/>
    </source>
</evidence>
<accession>A0A0E0I0N7</accession>
<reference evidence="2" key="2">
    <citation type="submission" date="2018-04" db="EMBL/GenBank/DDBJ databases">
        <title>OnivRS2 (Oryza nivara Reference Sequence Version 2).</title>
        <authorList>
            <person name="Zhang J."/>
            <person name="Kudrna D."/>
            <person name="Lee S."/>
            <person name="Talag J."/>
            <person name="Rajasekar S."/>
            <person name="Welchert J."/>
            <person name="Hsing Y.-I."/>
            <person name="Wing R.A."/>
        </authorList>
    </citation>
    <scope>NUCLEOTIDE SEQUENCE [LARGE SCALE GENOMIC DNA]</scope>
    <source>
        <strain evidence="2">SL10</strain>
    </source>
</reference>
<proteinExistence type="predicted"/>
<dbReference type="Proteomes" id="UP000006591">
    <property type="component" value="Chromosome 7"/>
</dbReference>
<organism evidence="2">
    <name type="scientific">Oryza nivara</name>
    <name type="common">Indian wild rice</name>
    <name type="synonym">Oryza sativa f. spontanea</name>
    <dbReference type="NCBI Taxonomy" id="4536"/>
    <lineage>
        <taxon>Eukaryota</taxon>
        <taxon>Viridiplantae</taxon>
        <taxon>Streptophyta</taxon>
        <taxon>Embryophyta</taxon>
        <taxon>Tracheophyta</taxon>
        <taxon>Spermatophyta</taxon>
        <taxon>Magnoliopsida</taxon>
        <taxon>Liliopsida</taxon>
        <taxon>Poales</taxon>
        <taxon>Poaceae</taxon>
        <taxon>BOP clade</taxon>
        <taxon>Oryzoideae</taxon>
        <taxon>Oryzeae</taxon>
        <taxon>Oryzinae</taxon>
        <taxon>Oryza</taxon>
    </lineage>
</organism>
<sequence length="115" mass="12840">MDRGGRWTERLLPGRGATWKEPLRRSETSGDEDGAERAWTALRIPKPSRDIEELMHPRSAIRSLVISCATNDAFCLPPVASTRSGDLKTAGQHYLQGGRARTWHPCSSTVCRRQP</sequence>
<dbReference type="Gramene" id="ONIVA07G12560.1">
    <property type="protein sequence ID" value="ONIVA07G12560.1"/>
    <property type="gene ID" value="ONIVA07G12560"/>
</dbReference>
<name>A0A0E0I0N7_ORYNI</name>